<dbReference type="Pfam" id="PF24355">
    <property type="entry name" value="DUF7514"/>
    <property type="match status" value="1"/>
</dbReference>
<feature type="compositionally biased region" description="Basic and acidic residues" evidence="1">
    <location>
        <begin position="756"/>
        <end position="767"/>
    </location>
</feature>
<gene>
    <name evidence="3" type="ORF">LTR91_011505</name>
</gene>
<evidence type="ECO:0000259" key="2">
    <source>
        <dbReference type="Pfam" id="PF24355"/>
    </source>
</evidence>
<accession>A0AAN6KHP7</accession>
<organism evidence="3 4">
    <name type="scientific">Friedmanniomyces endolithicus</name>
    <dbReference type="NCBI Taxonomy" id="329885"/>
    <lineage>
        <taxon>Eukaryota</taxon>
        <taxon>Fungi</taxon>
        <taxon>Dikarya</taxon>
        <taxon>Ascomycota</taxon>
        <taxon>Pezizomycotina</taxon>
        <taxon>Dothideomycetes</taxon>
        <taxon>Dothideomycetidae</taxon>
        <taxon>Mycosphaerellales</taxon>
        <taxon>Teratosphaeriaceae</taxon>
        <taxon>Friedmanniomyces</taxon>
    </lineage>
</organism>
<feature type="region of interest" description="Disordered" evidence="1">
    <location>
        <begin position="281"/>
        <end position="767"/>
    </location>
</feature>
<dbReference type="AlphaFoldDB" id="A0AAN6KHP7"/>
<feature type="region of interest" description="Disordered" evidence="1">
    <location>
        <begin position="212"/>
        <end position="265"/>
    </location>
</feature>
<feature type="compositionally biased region" description="Acidic residues" evidence="1">
    <location>
        <begin position="401"/>
        <end position="412"/>
    </location>
</feature>
<feature type="compositionally biased region" description="Gly residues" evidence="1">
    <location>
        <begin position="618"/>
        <end position="627"/>
    </location>
</feature>
<comment type="caution">
    <text evidence="3">The sequence shown here is derived from an EMBL/GenBank/DDBJ whole genome shotgun (WGS) entry which is preliminary data.</text>
</comment>
<evidence type="ECO:0000256" key="1">
    <source>
        <dbReference type="SAM" id="MobiDB-lite"/>
    </source>
</evidence>
<feature type="compositionally biased region" description="Gly residues" evidence="1">
    <location>
        <begin position="725"/>
        <end position="735"/>
    </location>
</feature>
<dbReference type="Proteomes" id="UP001175353">
    <property type="component" value="Unassembled WGS sequence"/>
</dbReference>
<feature type="compositionally biased region" description="Basic and acidic residues" evidence="1">
    <location>
        <begin position="14"/>
        <end position="26"/>
    </location>
</feature>
<protein>
    <recommendedName>
        <fullName evidence="2">DUF7514 domain-containing protein</fullName>
    </recommendedName>
</protein>
<dbReference type="EMBL" id="JAUJLE010000105">
    <property type="protein sequence ID" value="KAK0982680.1"/>
    <property type="molecule type" value="Genomic_DNA"/>
</dbReference>
<dbReference type="PANTHER" id="PTHR39611:SF2">
    <property type="entry name" value="HYDROXYPROLINE-RICH GLYCOPROTEIN DZ-HRGP"/>
    <property type="match status" value="1"/>
</dbReference>
<evidence type="ECO:0000313" key="4">
    <source>
        <dbReference type="Proteomes" id="UP001175353"/>
    </source>
</evidence>
<feature type="compositionally biased region" description="Polar residues" evidence="1">
    <location>
        <begin position="1"/>
        <end position="13"/>
    </location>
</feature>
<keyword evidence="4" id="KW-1185">Reference proteome</keyword>
<sequence length="767" mass="84307">MSASATSTPQQERPPTHPDRHEQEVEEREAIEYWGRYLFLPDKTGTDKLKSLLRGLKDVMNRQYNTDHNHGAATIDIQPDLSPDQLAHFYRDLHGNYDQLFLGTPHDSLAFIYKSLGCLHSLQPQSWSHSTAFTDPTVPSLKTEGWIMWQTIQLLLGPDEHSQFIMEAVQKWDVRDPVTGERFPKVLPRKCFPEEPDSHMVAWYEGVSERLRKEAEDDDRTKEVEVHREVGGRSRHRPVSSAPPADELGPAQLTDDEGSVDSRGPALAYFRNPLYRHVDGRPSIIRRSSKRPTLSPRPTTMMDKVKETAASGGNVLRNIASPHLWEGRTSSRHSSRDRDGMSRRRRSLPDHRHPSGPVHHPGDPVPPTTAGAYDGGSALSPYEQRHRRRRTSQQVDPPNSGDDEDDDWDADESSQYASPRPTPPNSHHNHHQRRAPESTQKRDSALRHSRSHDPTPSQKEYGDYFEGYDDDPSQQQEQERRNSAFDPPSSSAAGTPPVSHAGGGFGPSASPLFATHIAKRPQPPAPTGHFPGGGGGRRGSADLYATAPPRQAPSIRRAQQQDNDRAYSRSPSDPDRSRPTEDKHRDPPRHRARFDQSPASSYTDFSSNGPPPPPQQQPGGGAGGGGQDTRRPPGSHSADLKAWYAGRGPSPFVTPPQGWGMQPSAGPGSAAASQGGRRRASRLSGSEGDGWSAAGEQGRQGRPQMTRFGAGEGGAGQQQEHEQGQGQGQGQGQQGRGQQQGPPGRGGGGRPVSGVDGRRYVDPFRRD</sequence>
<feature type="compositionally biased region" description="Basic and acidic residues" evidence="1">
    <location>
        <begin position="334"/>
        <end position="353"/>
    </location>
</feature>
<proteinExistence type="predicted"/>
<feature type="compositionally biased region" description="Low complexity" evidence="1">
    <location>
        <begin position="664"/>
        <end position="675"/>
    </location>
</feature>
<feature type="compositionally biased region" description="Basic and acidic residues" evidence="1">
    <location>
        <begin position="434"/>
        <end position="446"/>
    </location>
</feature>
<name>A0AAN6KHP7_9PEZI</name>
<dbReference type="InterPro" id="IPR055936">
    <property type="entry name" value="DUF7514"/>
</dbReference>
<feature type="compositionally biased region" description="Basic and acidic residues" evidence="1">
    <location>
        <begin position="212"/>
        <end position="232"/>
    </location>
</feature>
<feature type="domain" description="DUF7514" evidence="2">
    <location>
        <begin position="37"/>
        <end position="207"/>
    </location>
</feature>
<dbReference type="PANTHER" id="PTHR39611">
    <property type="entry name" value="HYDROXYPROLINE-RICH GLYCOPROTEIN DZ-HRGP-RELATED"/>
    <property type="match status" value="1"/>
</dbReference>
<reference evidence="3" key="1">
    <citation type="submission" date="2023-06" db="EMBL/GenBank/DDBJ databases">
        <title>Black Yeasts Isolated from many extreme environments.</title>
        <authorList>
            <person name="Coleine C."/>
            <person name="Stajich J.E."/>
            <person name="Selbmann L."/>
        </authorList>
    </citation>
    <scope>NUCLEOTIDE SEQUENCE</scope>
    <source>
        <strain evidence="3">CCFEE 5200</strain>
    </source>
</reference>
<feature type="compositionally biased region" description="Basic and acidic residues" evidence="1">
    <location>
        <begin position="562"/>
        <end position="585"/>
    </location>
</feature>
<evidence type="ECO:0000313" key="3">
    <source>
        <dbReference type="EMBL" id="KAK0982680.1"/>
    </source>
</evidence>
<feature type="region of interest" description="Disordered" evidence="1">
    <location>
        <begin position="1"/>
        <end position="26"/>
    </location>
</feature>
<feature type="compositionally biased region" description="Polar residues" evidence="1">
    <location>
        <begin position="597"/>
        <end position="608"/>
    </location>
</feature>